<feature type="non-terminal residue" evidence="1">
    <location>
        <position position="80"/>
    </location>
</feature>
<reference evidence="1" key="1">
    <citation type="submission" date="2022-05" db="EMBL/GenBank/DDBJ databases">
        <title>Chromosome-level genome of Chaenocephalus aceratus.</title>
        <authorList>
            <person name="Park H."/>
        </authorList>
    </citation>
    <scope>NUCLEOTIDE SEQUENCE</scope>
    <source>
        <strain evidence="1">KU_202001</strain>
    </source>
</reference>
<sequence>AKSTAALWPIPRARRGRKTVPITVSPITGHSTATAVNTTQVMKTVLCVKRVCRAAWSVAPRGDRKARPHLVLVQSGLLQS</sequence>
<keyword evidence="2" id="KW-1185">Reference proteome</keyword>
<gene>
    <name evidence="1" type="ORF">KUCAC02_002245</name>
</gene>
<organism evidence="1 2">
    <name type="scientific">Chaenocephalus aceratus</name>
    <name type="common">Blackfin icefish</name>
    <name type="synonym">Chaenichthys aceratus</name>
    <dbReference type="NCBI Taxonomy" id="36190"/>
    <lineage>
        <taxon>Eukaryota</taxon>
        <taxon>Metazoa</taxon>
        <taxon>Chordata</taxon>
        <taxon>Craniata</taxon>
        <taxon>Vertebrata</taxon>
        <taxon>Euteleostomi</taxon>
        <taxon>Actinopterygii</taxon>
        <taxon>Neopterygii</taxon>
        <taxon>Teleostei</taxon>
        <taxon>Neoteleostei</taxon>
        <taxon>Acanthomorphata</taxon>
        <taxon>Eupercaria</taxon>
        <taxon>Perciformes</taxon>
        <taxon>Notothenioidei</taxon>
        <taxon>Channichthyidae</taxon>
        <taxon>Chaenocephalus</taxon>
    </lineage>
</organism>
<dbReference type="EMBL" id="CM043787">
    <property type="protein sequence ID" value="KAI4830626.1"/>
    <property type="molecule type" value="Genomic_DNA"/>
</dbReference>
<name>A0ACB9XV54_CHAAC</name>
<comment type="caution">
    <text evidence="1">The sequence shown here is derived from an EMBL/GenBank/DDBJ whole genome shotgun (WGS) entry which is preliminary data.</text>
</comment>
<dbReference type="Proteomes" id="UP001057452">
    <property type="component" value="Chromosome 3"/>
</dbReference>
<feature type="non-terminal residue" evidence="1">
    <location>
        <position position="1"/>
    </location>
</feature>
<evidence type="ECO:0000313" key="1">
    <source>
        <dbReference type="EMBL" id="KAI4830626.1"/>
    </source>
</evidence>
<evidence type="ECO:0000313" key="2">
    <source>
        <dbReference type="Proteomes" id="UP001057452"/>
    </source>
</evidence>
<protein>
    <submittedName>
        <fullName evidence="1">Uncharacterized protein</fullName>
    </submittedName>
</protein>
<accession>A0ACB9XV54</accession>
<proteinExistence type="predicted"/>